<dbReference type="Proteomes" id="UP000245626">
    <property type="component" value="Unassembled WGS sequence"/>
</dbReference>
<accession>A0ACD0P0P8</accession>
<reference evidence="1 2" key="1">
    <citation type="journal article" date="2018" name="Mol. Biol. Evol.">
        <title>Broad Genomic Sampling Reveals a Smut Pathogenic Ancestry of the Fungal Clade Ustilaginomycotina.</title>
        <authorList>
            <person name="Kijpornyongpan T."/>
            <person name="Mondo S.J."/>
            <person name="Barry K."/>
            <person name="Sandor L."/>
            <person name="Lee J."/>
            <person name="Lipzen A."/>
            <person name="Pangilinan J."/>
            <person name="LaButti K."/>
            <person name="Hainaut M."/>
            <person name="Henrissat B."/>
            <person name="Grigoriev I.V."/>
            <person name="Spatafora J.W."/>
            <person name="Aime M.C."/>
        </authorList>
    </citation>
    <scope>NUCLEOTIDE SEQUENCE [LARGE SCALE GENOMIC DNA]</scope>
    <source>
        <strain evidence="1 2">SA 807</strain>
    </source>
</reference>
<organism evidence="1 2">
    <name type="scientific">Violaceomyces palustris</name>
    <dbReference type="NCBI Taxonomy" id="1673888"/>
    <lineage>
        <taxon>Eukaryota</taxon>
        <taxon>Fungi</taxon>
        <taxon>Dikarya</taxon>
        <taxon>Basidiomycota</taxon>
        <taxon>Ustilaginomycotina</taxon>
        <taxon>Ustilaginomycetes</taxon>
        <taxon>Violaceomycetales</taxon>
        <taxon>Violaceomycetaceae</taxon>
        <taxon>Violaceomyces</taxon>
    </lineage>
</organism>
<dbReference type="EMBL" id="KZ819827">
    <property type="protein sequence ID" value="PWN51647.1"/>
    <property type="molecule type" value="Genomic_DNA"/>
</dbReference>
<evidence type="ECO:0000313" key="2">
    <source>
        <dbReference type="Proteomes" id="UP000245626"/>
    </source>
</evidence>
<gene>
    <name evidence="1" type="ORF">IE53DRAFT_41628</name>
</gene>
<protein>
    <submittedName>
        <fullName evidence="1">Uncharacterized protein</fullName>
    </submittedName>
</protein>
<evidence type="ECO:0000313" key="1">
    <source>
        <dbReference type="EMBL" id="PWN51647.1"/>
    </source>
</evidence>
<sequence length="79" mass="8984">MRALFMWPRRSTSLPVFVFVLSSECVFASVLFSKRTPSVHLLTLASQGNHGKGLPRSFRMRLVFERRQREISDVGGVCV</sequence>
<proteinExistence type="predicted"/>
<keyword evidence="2" id="KW-1185">Reference proteome</keyword>
<name>A0ACD0P0P8_9BASI</name>